<dbReference type="GO" id="GO:0036503">
    <property type="term" value="P:ERAD pathway"/>
    <property type="evidence" value="ECO:0007669"/>
    <property type="project" value="TreeGrafter"/>
</dbReference>
<dbReference type="SUPFAM" id="SSF81901">
    <property type="entry name" value="HCP-like"/>
    <property type="match status" value="1"/>
</dbReference>
<keyword evidence="4" id="KW-1185">Reference proteome</keyword>
<name>A0A433QR88_9FUNG</name>
<reference evidence="3 4" key="1">
    <citation type="journal article" date="2018" name="New Phytol.">
        <title>Phylogenomics of Endogonaceae and evolution of mycorrhizas within Mucoromycota.</title>
        <authorList>
            <person name="Chang Y."/>
            <person name="Desiro A."/>
            <person name="Na H."/>
            <person name="Sandor L."/>
            <person name="Lipzen A."/>
            <person name="Clum A."/>
            <person name="Barry K."/>
            <person name="Grigoriev I.V."/>
            <person name="Martin F.M."/>
            <person name="Stajich J.E."/>
            <person name="Smith M.E."/>
            <person name="Bonito G."/>
            <person name="Spatafora J.W."/>
        </authorList>
    </citation>
    <scope>NUCLEOTIDE SEQUENCE [LARGE SCALE GENOMIC DNA]</scope>
    <source>
        <strain evidence="3 4">AD002</strain>
    </source>
</reference>
<gene>
    <name evidence="3" type="ORF">BC938DRAFT_475775</name>
</gene>
<organism evidence="3 4">
    <name type="scientific">Jimgerdemannia flammicorona</name>
    <dbReference type="NCBI Taxonomy" id="994334"/>
    <lineage>
        <taxon>Eukaryota</taxon>
        <taxon>Fungi</taxon>
        <taxon>Fungi incertae sedis</taxon>
        <taxon>Mucoromycota</taxon>
        <taxon>Mucoromycotina</taxon>
        <taxon>Endogonomycetes</taxon>
        <taxon>Endogonales</taxon>
        <taxon>Endogonaceae</taxon>
        <taxon>Jimgerdemannia</taxon>
    </lineage>
</organism>
<dbReference type="Proteomes" id="UP000274822">
    <property type="component" value="Unassembled WGS sequence"/>
</dbReference>
<keyword evidence="2" id="KW-1133">Transmembrane helix</keyword>
<dbReference type="GO" id="GO:0005789">
    <property type="term" value="C:endoplasmic reticulum membrane"/>
    <property type="evidence" value="ECO:0007669"/>
    <property type="project" value="TreeGrafter"/>
</dbReference>
<dbReference type="Gene3D" id="1.25.40.10">
    <property type="entry name" value="Tetratricopeptide repeat domain"/>
    <property type="match status" value="1"/>
</dbReference>
<evidence type="ECO:0000256" key="2">
    <source>
        <dbReference type="SAM" id="Phobius"/>
    </source>
</evidence>
<evidence type="ECO:0000313" key="3">
    <source>
        <dbReference type="EMBL" id="RUS32304.1"/>
    </source>
</evidence>
<dbReference type="AlphaFoldDB" id="A0A433QR88"/>
<dbReference type="InterPro" id="IPR006597">
    <property type="entry name" value="Sel1-like"/>
</dbReference>
<evidence type="ECO:0008006" key="5">
    <source>
        <dbReference type="Google" id="ProtNLM"/>
    </source>
</evidence>
<sequence>MEQCKNLLIRRFGENPDVTLRKLTLVFSHAAIAHYLSGPPGGRSPPLSKVRLADEDGGVYGSGASSTTDGGYRSHGDSTGNLDDVLDYYKYIARTKSEYSAQLILGQLYYQGTRAIPQDFELAFHFLKQVADQFFPTTPSSPGSGIGLFSNAATGATTSNNNAAQAAGQAAGLLGKMYRRGEYVKQDNRTALKWFVRGAELENPTALNGLGSMYLEGVVVQQDHEKAMSYFQKAAEQDNEDAQVNLAIQYLRMLQHIFLLPHFCTLFWLVIYRYSIIYLKYSIVQPRSKPSRSRYITSRLLPDRSICWRTTTLPRCMSLGPELLRHAKWLWL</sequence>
<dbReference type="PANTHER" id="PTHR11102">
    <property type="entry name" value="SEL-1-LIKE PROTEIN"/>
    <property type="match status" value="1"/>
</dbReference>
<protein>
    <recommendedName>
        <fullName evidence="5">HCP-like protein</fullName>
    </recommendedName>
</protein>
<dbReference type="Pfam" id="PF08238">
    <property type="entry name" value="Sel1"/>
    <property type="match status" value="3"/>
</dbReference>
<proteinExistence type="inferred from homology"/>
<evidence type="ECO:0000256" key="1">
    <source>
        <dbReference type="ARBA" id="ARBA00038101"/>
    </source>
</evidence>
<accession>A0A433QR88</accession>
<dbReference type="SMART" id="SM00671">
    <property type="entry name" value="SEL1"/>
    <property type="match status" value="3"/>
</dbReference>
<comment type="similarity">
    <text evidence="1">Belongs to the sel-1 family.</text>
</comment>
<dbReference type="InterPro" id="IPR050767">
    <property type="entry name" value="Sel1_AlgK"/>
</dbReference>
<comment type="caution">
    <text evidence="3">The sequence shown here is derived from an EMBL/GenBank/DDBJ whole genome shotgun (WGS) entry which is preliminary data.</text>
</comment>
<dbReference type="InterPro" id="IPR011990">
    <property type="entry name" value="TPR-like_helical_dom_sf"/>
</dbReference>
<feature type="transmembrane region" description="Helical" evidence="2">
    <location>
        <begin position="253"/>
        <end position="272"/>
    </location>
</feature>
<keyword evidence="2" id="KW-0472">Membrane</keyword>
<dbReference type="EMBL" id="RBNJ01002171">
    <property type="protein sequence ID" value="RUS32304.1"/>
    <property type="molecule type" value="Genomic_DNA"/>
</dbReference>
<keyword evidence="2" id="KW-0812">Transmembrane</keyword>
<dbReference type="PANTHER" id="PTHR11102:SF147">
    <property type="entry name" value="SEL1L ADAPTOR SUBUNIT OF ERAD E3 UBIQUITIN LIGASE"/>
    <property type="match status" value="1"/>
</dbReference>
<evidence type="ECO:0000313" key="4">
    <source>
        <dbReference type="Proteomes" id="UP000274822"/>
    </source>
</evidence>